<evidence type="ECO:0000313" key="1">
    <source>
        <dbReference type="EMBL" id="KAG0573678.1"/>
    </source>
</evidence>
<accession>A0A8T0HT36</accession>
<reference evidence="1" key="1">
    <citation type="submission" date="2020-06" db="EMBL/GenBank/DDBJ databases">
        <title>WGS assembly of Ceratodon purpureus strain R40.</title>
        <authorList>
            <person name="Carey S.B."/>
            <person name="Jenkins J."/>
            <person name="Shu S."/>
            <person name="Lovell J.T."/>
            <person name="Sreedasyam A."/>
            <person name="Maumus F."/>
            <person name="Tiley G.P."/>
            <person name="Fernandez-Pozo N."/>
            <person name="Barry K."/>
            <person name="Chen C."/>
            <person name="Wang M."/>
            <person name="Lipzen A."/>
            <person name="Daum C."/>
            <person name="Saski C.A."/>
            <person name="Payton A.C."/>
            <person name="Mcbreen J.C."/>
            <person name="Conrad R.E."/>
            <person name="Kollar L.M."/>
            <person name="Olsson S."/>
            <person name="Huttunen S."/>
            <person name="Landis J.B."/>
            <person name="Wickett N.J."/>
            <person name="Johnson M.G."/>
            <person name="Rensing S.A."/>
            <person name="Grimwood J."/>
            <person name="Schmutz J."/>
            <person name="Mcdaniel S.F."/>
        </authorList>
    </citation>
    <scope>NUCLEOTIDE SEQUENCE</scope>
    <source>
        <strain evidence="1">R40</strain>
    </source>
</reference>
<keyword evidence="2" id="KW-1185">Reference proteome</keyword>
<proteinExistence type="predicted"/>
<evidence type="ECO:0000313" key="2">
    <source>
        <dbReference type="Proteomes" id="UP000822688"/>
    </source>
</evidence>
<organism evidence="1 2">
    <name type="scientific">Ceratodon purpureus</name>
    <name type="common">Fire moss</name>
    <name type="synonym">Dicranum purpureum</name>
    <dbReference type="NCBI Taxonomy" id="3225"/>
    <lineage>
        <taxon>Eukaryota</taxon>
        <taxon>Viridiplantae</taxon>
        <taxon>Streptophyta</taxon>
        <taxon>Embryophyta</taxon>
        <taxon>Bryophyta</taxon>
        <taxon>Bryophytina</taxon>
        <taxon>Bryopsida</taxon>
        <taxon>Dicranidae</taxon>
        <taxon>Pseudoditrichales</taxon>
        <taxon>Ditrichaceae</taxon>
        <taxon>Ceratodon</taxon>
    </lineage>
</organism>
<name>A0A8T0HT36_CERPU</name>
<protein>
    <submittedName>
        <fullName evidence="1">Uncharacterized protein</fullName>
    </submittedName>
</protein>
<comment type="caution">
    <text evidence="1">The sequence shown here is derived from an EMBL/GenBank/DDBJ whole genome shotgun (WGS) entry which is preliminary data.</text>
</comment>
<sequence>MAVPIAHPHLHLYPTSSVVNADLSVLRNALRAQDNVPNDVLHSQFLIAALDTWVSPRHRIQ</sequence>
<dbReference type="EMBL" id="CM026426">
    <property type="protein sequence ID" value="KAG0573678.1"/>
    <property type="molecule type" value="Genomic_DNA"/>
</dbReference>
<dbReference type="AlphaFoldDB" id="A0A8T0HT36"/>
<dbReference type="Proteomes" id="UP000822688">
    <property type="component" value="Chromosome V"/>
</dbReference>
<gene>
    <name evidence="1" type="ORF">KC19_VG199800</name>
</gene>